<protein>
    <submittedName>
        <fullName evidence="1">Uncharacterized protein</fullName>
    </submittedName>
</protein>
<sequence>MWLFSRKGSSGFSGYSTAEEVTQGINGNGLTAIVTDSRGPACVGFPACGSEAEVSLVLEGTAGKGFPAGLPECKVGCCDVGPAGADKA</sequence>
<accession>A0A803MKP0</accession>
<evidence type="ECO:0000313" key="2">
    <source>
        <dbReference type="Proteomes" id="UP000596660"/>
    </source>
</evidence>
<dbReference type="EnsemblPlants" id="AUR62031381-RA">
    <property type="protein sequence ID" value="AUR62031381-RA:cds"/>
    <property type="gene ID" value="AUR62031381"/>
</dbReference>
<dbReference type="AlphaFoldDB" id="A0A803MKP0"/>
<organism evidence="1 2">
    <name type="scientific">Chenopodium quinoa</name>
    <name type="common">Quinoa</name>
    <dbReference type="NCBI Taxonomy" id="63459"/>
    <lineage>
        <taxon>Eukaryota</taxon>
        <taxon>Viridiplantae</taxon>
        <taxon>Streptophyta</taxon>
        <taxon>Embryophyta</taxon>
        <taxon>Tracheophyta</taxon>
        <taxon>Spermatophyta</taxon>
        <taxon>Magnoliopsida</taxon>
        <taxon>eudicotyledons</taxon>
        <taxon>Gunneridae</taxon>
        <taxon>Pentapetalae</taxon>
        <taxon>Caryophyllales</taxon>
        <taxon>Chenopodiaceae</taxon>
        <taxon>Chenopodioideae</taxon>
        <taxon>Atripliceae</taxon>
        <taxon>Chenopodium</taxon>
    </lineage>
</organism>
<keyword evidence="2" id="KW-1185">Reference proteome</keyword>
<dbReference type="Gramene" id="AUR62031381-RA">
    <property type="protein sequence ID" value="AUR62031381-RA:cds"/>
    <property type="gene ID" value="AUR62031381"/>
</dbReference>
<evidence type="ECO:0000313" key="1">
    <source>
        <dbReference type="EnsemblPlants" id="AUR62031381-RA:cds"/>
    </source>
</evidence>
<proteinExistence type="predicted"/>
<reference evidence="1" key="1">
    <citation type="journal article" date="2017" name="Nature">
        <title>The genome of Chenopodium quinoa.</title>
        <authorList>
            <person name="Jarvis D.E."/>
            <person name="Ho Y.S."/>
            <person name="Lightfoot D.J."/>
            <person name="Schmoeckel S.M."/>
            <person name="Li B."/>
            <person name="Borm T.J.A."/>
            <person name="Ohyanagi H."/>
            <person name="Mineta K."/>
            <person name="Michell C.T."/>
            <person name="Saber N."/>
            <person name="Kharbatia N.M."/>
            <person name="Rupper R.R."/>
            <person name="Sharp A.R."/>
            <person name="Dally N."/>
            <person name="Boughton B.A."/>
            <person name="Woo Y.H."/>
            <person name="Gao G."/>
            <person name="Schijlen E.G.W.M."/>
            <person name="Guo X."/>
            <person name="Momin A.A."/>
            <person name="Negrao S."/>
            <person name="Al-Babili S."/>
            <person name="Gehring C."/>
            <person name="Roessner U."/>
            <person name="Jung C."/>
            <person name="Murphy K."/>
            <person name="Arold S.T."/>
            <person name="Gojobori T."/>
            <person name="van der Linden C.G."/>
            <person name="van Loo E.N."/>
            <person name="Jellen E.N."/>
            <person name="Maughan P.J."/>
            <person name="Tester M."/>
        </authorList>
    </citation>
    <scope>NUCLEOTIDE SEQUENCE [LARGE SCALE GENOMIC DNA]</scope>
    <source>
        <strain evidence="1">cv. PI 614886</strain>
    </source>
</reference>
<name>A0A803MKP0_CHEQI</name>
<reference evidence="1" key="2">
    <citation type="submission" date="2021-03" db="UniProtKB">
        <authorList>
            <consortium name="EnsemblPlants"/>
        </authorList>
    </citation>
    <scope>IDENTIFICATION</scope>
</reference>
<dbReference type="Proteomes" id="UP000596660">
    <property type="component" value="Unplaced"/>
</dbReference>